<dbReference type="PROSITE" id="PS51379">
    <property type="entry name" value="4FE4S_FER_2"/>
    <property type="match status" value="1"/>
</dbReference>
<dbReference type="OrthoDB" id="5520064at2"/>
<gene>
    <name evidence="2" type="ORF">FDQ92_04950</name>
</gene>
<dbReference type="SUPFAM" id="SSF54862">
    <property type="entry name" value="4Fe-4S ferredoxins"/>
    <property type="match status" value="1"/>
</dbReference>
<sequence>MSKIICAHLCKSCYAMGVCAVHAISELNGSILVDTEKCIGCGSCKTACVAFGYKALQNKSPQFFMKHAA</sequence>
<dbReference type="KEGG" id="dax:FDQ92_04950"/>
<dbReference type="AlphaFoldDB" id="A0A4P8L178"/>
<evidence type="ECO:0000313" key="2">
    <source>
        <dbReference type="EMBL" id="QCQ21578.1"/>
    </source>
</evidence>
<reference evidence="2 3" key="2">
    <citation type="submission" date="2019-05" db="EMBL/GenBank/DDBJ databases">
        <authorList>
            <person name="Suflita J.M."/>
            <person name="Marks C.R."/>
        </authorList>
    </citation>
    <scope>NUCLEOTIDE SEQUENCE [LARGE SCALE GENOMIC DNA]</scope>
    <source>
        <strain evidence="2 3">ALDC</strain>
    </source>
</reference>
<accession>A0A4P8L178</accession>
<dbReference type="Gene3D" id="3.30.70.20">
    <property type="match status" value="1"/>
</dbReference>
<protein>
    <recommendedName>
        <fullName evidence="1">4Fe-4S ferredoxin-type domain-containing protein</fullName>
    </recommendedName>
</protein>
<dbReference type="RefSeq" id="WP_137423547.1">
    <property type="nucleotide sequence ID" value="NZ_CP040098.1"/>
</dbReference>
<keyword evidence="3" id="KW-1185">Reference proteome</keyword>
<name>A0A4P8L178_9BACT</name>
<dbReference type="Pfam" id="PF12797">
    <property type="entry name" value="Fer4_2"/>
    <property type="match status" value="1"/>
</dbReference>
<reference evidence="2 3" key="1">
    <citation type="submission" date="2019-05" db="EMBL/GenBank/DDBJ databases">
        <title>The Complete Genome Sequence of the n-alkane-degrading Desulfoglaeba alkanexedens ALDC reveals multiple alkylsuccinate synthase gene clusters.</title>
        <authorList>
            <person name="Callaghan A.V."/>
            <person name="Davidova I.A."/>
            <person name="Duncan K.E."/>
            <person name="Morris B."/>
            <person name="McInerney M.J."/>
        </authorList>
    </citation>
    <scope>NUCLEOTIDE SEQUENCE [LARGE SCALE GENOMIC DNA]</scope>
    <source>
        <strain evidence="2 3">ALDC</strain>
    </source>
</reference>
<proteinExistence type="predicted"/>
<dbReference type="InterPro" id="IPR017896">
    <property type="entry name" value="4Fe4S_Fe-S-bd"/>
</dbReference>
<evidence type="ECO:0000313" key="3">
    <source>
        <dbReference type="Proteomes" id="UP000298602"/>
    </source>
</evidence>
<dbReference type="Proteomes" id="UP000298602">
    <property type="component" value="Chromosome"/>
</dbReference>
<organism evidence="2 3">
    <name type="scientific">Desulfoglaeba alkanexedens ALDC</name>
    <dbReference type="NCBI Taxonomy" id="980445"/>
    <lineage>
        <taxon>Bacteria</taxon>
        <taxon>Pseudomonadati</taxon>
        <taxon>Thermodesulfobacteriota</taxon>
        <taxon>Syntrophobacteria</taxon>
        <taxon>Syntrophobacterales</taxon>
        <taxon>Syntrophobacteraceae</taxon>
        <taxon>Desulfoglaeba</taxon>
    </lineage>
</organism>
<dbReference type="EMBL" id="CP040098">
    <property type="protein sequence ID" value="QCQ21578.1"/>
    <property type="molecule type" value="Genomic_DNA"/>
</dbReference>
<feature type="domain" description="4Fe-4S ferredoxin-type" evidence="1">
    <location>
        <begin position="29"/>
        <end position="59"/>
    </location>
</feature>
<evidence type="ECO:0000259" key="1">
    <source>
        <dbReference type="PROSITE" id="PS51379"/>
    </source>
</evidence>